<feature type="compositionally biased region" description="Low complexity" evidence="1">
    <location>
        <begin position="262"/>
        <end position="273"/>
    </location>
</feature>
<dbReference type="Pfam" id="PF12090">
    <property type="entry name" value="Spt20_SEP"/>
    <property type="match status" value="1"/>
</dbReference>
<dbReference type="EMBL" id="SGPM01000228">
    <property type="protein sequence ID" value="THH27742.1"/>
    <property type="molecule type" value="Genomic_DNA"/>
</dbReference>
<feature type="domain" description="Spt20-like SEP" evidence="2">
    <location>
        <begin position="20"/>
        <end position="159"/>
    </location>
</feature>
<evidence type="ECO:0000313" key="4">
    <source>
        <dbReference type="Proteomes" id="UP000308730"/>
    </source>
</evidence>
<evidence type="ECO:0000256" key="1">
    <source>
        <dbReference type="SAM" id="MobiDB-lite"/>
    </source>
</evidence>
<feature type="compositionally biased region" description="Pro residues" evidence="1">
    <location>
        <begin position="309"/>
        <end position="320"/>
    </location>
</feature>
<organism evidence="3 4">
    <name type="scientific">Antrodiella citrinella</name>
    <dbReference type="NCBI Taxonomy" id="2447956"/>
    <lineage>
        <taxon>Eukaryota</taxon>
        <taxon>Fungi</taxon>
        <taxon>Dikarya</taxon>
        <taxon>Basidiomycota</taxon>
        <taxon>Agaricomycotina</taxon>
        <taxon>Agaricomycetes</taxon>
        <taxon>Polyporales</taxon>
        <taxon>Steccherinaceae</taxon>
        <taxon>Antrodiella</taxon>
    </lineage>
</organism>
<dbReference type="PANTHER" id="PTHR13526">
    <property type="entry name" value="TRANSCRIPTION FACTOR SPT20 HOMOLOG"/>
    <property type="match status" value="1"/>
</dbReference>
<sequence length="630" mass="67857">MAGYNLSRSVEELLETTKASPPSFSVQLYPEHWTLNGGSKFLYNNQVASLLDDIRAQRIPNDFLELFDSAKVPFYDGNMIVELLDYRPPKGKDPILEQPEKTRVVLSPNSETLWTNLCLLNQKAGNPWTDDDALEVEAKILLSTAAPLCLDPDPHLTRIVNSVLRVTAPPAPSSLKRKAAAMEMEEDEMERARRAKIIQYMNPKPHRSSVPSYRILEVLQTLRSQKDQPTPAPAHTPGAQPAHAPVPLPVAAPPPPPPTPTSYPANGPVAPRLGPTPVPTPTPPLRPPSVASETRKKAKTSDPGRSPLMRPPSTIPPPAIPQHMQPHYPNAVGRQTPVSPRAAHTPRPPSVAGSVGSPRAAEKRPPSAARVQQPAQQPSRIQPSPAQQPQPVAQMQGQPSTAGGFQPAIPGTNFLSQPIAGKKKMPTQQNLQAQYIANYQAYHQQLNAQMHQQQSTGAMNAAQAQAQAAQRNSPMVAAQGLTARSPMPQQQAGQQIAHPTQQSYNFAAMNQYNQMRSAVPQIAHPQLMQHHLANGAANAAVAAGQNGQGAQEQQAHPTAPMVAQYPAAHMFNMNYPQMGMNMGAMPQRVPTGYWPIGGVPIVNGQHQLPGMAGHPQQLGTAGKASGMQGS</sequence>
<dbReference type="GO" id="GO:0003712">
    <property type="term" value="F:transcription coregulator activity"/>
    <property type="evidence" value="ECO:0007669"/>
    <property type="project" value="InterPro"/>
</dbReference>
<feature type="region of interest" description="Disordered" evidence="1">
    <location>
        <begin position="224"/>
        <end position="426"/>
    </location>
</feature>
<dbReference type="GO" id="GO:0000124">
    <property type="term" value="C:SAGA complex"/>
    <property type="evidence" value="ECO:0007669"/>
    <property type="project" value="InterPro"/>
</dbReference>
<evidence type="ECO:0000259" key="2">
    <source>
        <dbReference type="Pfam" id="PF12090"/>
    </source>
</evidence>
<dbReference type="InterPro" id="IPR046468">
    <property type="entry name" value="Spt20-like_SEP"/>
</dbReference>
<reference evidence="3 4" key="1">
    <citation type="submission" date="2019-02" db="EMBL/GenBank/DDBJ databases">
        <title>Genome sequencing of the rare red list fungi Antrodiella citrinella (Flaviporus citrinellus).</title>
        <authorList>
            <person name="Buettner E."/>
            <person name="Kellner H."/>
        </authorList>
    </citation>
    <scope>NUCLEOTIDE SEQUENCE [LARGE SCALE GENOMIC DNA]</scope>
    <source>
        <strain evidence="3 4">DSM 108506</strain>
    </source>
</reference>
<dbReference type="Proteomes" id="UP000308730">
    <property type="component" value="Unassembled WGS sequence"/>
</dbReference>
<feature type="region of interest" description="Disordered" evidence="1">
    <location>
        <begin position="611"/>
        <end position="630"/>
    </location>
</feature>
<feature type="compositionally biased region" description="Pro residues" evidence="1">
    <location>
        <begin position="274"/>
        <end position="287"/>
    </location>
</feature>
<feature type="compositionally biased region" description="Pro residues" evidence="1">
    <location>
        <begin position="244"/>
        <end position="261"/>
    </location>
</feature>
<dbReference type="GO" id="GO:0006357">
    <property type="term" value="P:regulation of transcription by RNA polymerase II"/>
    <property type="evidence" value="ECO:0007669"/>
    <property type="project" value="TreeGrafter"/>
</dbReference>
<dbReference type="InterPro" id="IPR021950">
    <property type="entry name" value="Spt20"/>
</dbReference>
<dbReference type="PANTHER" id="PTHR13526:SF8">
    <property type="entry name" value="TRANSCRIPTION FACTOR SPT20 HOMOLOG"/>
    <property type="match status" value="1"/>
</dbReference>
<keyword evidence="4" id="KW-1185">Reference proteome</keyword>
<protein>
    <recommendedName>
        <fullName evidence="2">Spt20-like SEP domain-containing protein</fullName>
    </recommendedName>
</protein>
<dbReference type="OrthoDB" id="1932706at2759"/>
<proteinExistence type="predicted"/>
<feature type="compositionally biased region" description="Low complexity" evidence="1">
    <location>
        <begin position="372"/>
        <end position="399"/>
    </location>
</feature>
<feature type="compositionally biased region" description="Basic and acidic residues" evidence="1">
    <location>
        <begin position="293"/>
        <end position="302"/>
    </location>
</feature>
<evidence type="ECO:0000313" key="3">
    <source>
        <dbReference type="EMBL" id="THH27742.1"/>
    </source>
</evidence>
<name>A0A4S4MP38_9APHY</name>
<accession>A0A4S4MP38</accession>
<dbReference type="AlphaFoldDB" id="A0A4S4MP38"/>
<comment type="caution">
    <text evidence="3">The sequence shown here is derived from an EMBL/GenBank/DDBJ whole genome shotgun (WGS) entry which is preliminary data.</text>
</comment>
<gene>
    <name evidence="3" type="ORF">EUX98_g6435</name>
</gene>